<dbReference type="Proteomes" id="UP000603940">
    <property type="component" value="Unassembled WGS sequence"/>
</dbReference>
<evidence type="ECO:0000313" key="2">
    <source>
        <dbReference type="Proteomes" id="UP000603940"/>
    </source>
</evidence>
<name>A0ABR7R398_9PROT</name>
<evidence type="ECO:0000313" key="1">
    <source>
        <dbReference type="EMBL" id="MBC9176200.1"/>
    </source>
</evidence>
<protein>
    <recommendedName>
        <fullName evidence="3">DUF945 domain-containing protein</fullName>
    </recommendedName>
</protein>
<comment type="caution">
    <text evidence="1">The sequence shown here is derived from an EMBL/GenBank/DDBJ whole genome shotgun (WGS) entry which is preliminary data.</text>
</comment>
<proteinExistence type="predicted"/>
<dbReference type="RefSeq" id="WP_187777362.1">
    <property type="nucleotide sequence ID" value="NZ_JACTUZ010000009.1"/>
</dbReference>
<accession>A0ABR7R398</accession>
<keyword evidence="2" id="KW-1185">Reference proteome</keyword>
<gene>
    <name evidence="1" type="ORF">IBL25_04505</name>
</gene>
<sequence>MNKALVTLGTVGVVAALGAGGYFWAQHEGEAQLRAATDSVRASLGPQGSFSYTGSQVHPFSRAADLSGVAMRMADGRLYTADQVNLTKVDHGRVGTIHVKNLQHRGTDGSVLTVETMDARDVTYPPPLPGAPAAISPGAVTFAEMTMRKLRAGSLAFSASIDSATLGNYGAGRGSNLVVDGFSAPVPSVQGVDRIEFARLSMSGLDLASLVDAASRGTQPPNIAGPKYTVAFDNLLVANGDTKVGEIARAEVSGEQAGGPGAQTGRLAATGISITVPKSGPGAEYTSTLPDVVRGDLQIGTTYNAAGGVLGVEPFSLNVEGVGKLDATFRVLHVDLGAFSTGEQPSPAAIEAMVSNAQLALATVSLEDKGLRNQVYALGQAQTGATPAQLAEFAAQAVTKDAVLRSLPNGADIARAVSNFLRNGGRIEFAARPQQPLGFGDFQTLASPQAAAKRLGLQARSEAAPPASAVRR</sequence>
<organism evidence="1 2">
    <name type="scientific">Pseudoroseomonas ludipueritiae</name>
    <dbReference type="NCBI Taxonomy" id="198093"/>
    <lineage>
        <taxon>Bacteria</taxon>
        <taxon>Pseudomonadati</taxon>
        <taxon>Pseudomonadota</taxon>
        <taxon>Alphaproteobacteria</taxon>
        <taxon>Acetobacterales</taxon>
        <taxon>Acetobacteraceae</taxon>
        <taxon>Pseudoroseomonas</taxon>
    </lineage>
</organism>
<reference evidence="1 2" key="1">
    <citation type="journal article" date="2009" name="Int. J. Syst. Evol. Microbiol.">
        <title>Transfer of Teichococcus ludipueritiae and Muricoccus roseus to the genus Roseomonas, as Roseomonas ludipueritiae comb. nov. and Roseomonas rosea comb. nov., respectively, and emended description of the genus Roseomonas.</title>
        <authorList>
            <person name="Sanchez-Porro C."/>
            <person name="Gallego V."/>
            <person name="Busse H.J."/>
            <person name="Kampfer P."/>
            <person name="Ventosa A."/>
        </authorList>
    </citation>
    <scope>NUCLEOTIDE SEQUENCE [LARGE SCALE GENOMIC DNA]</scope>
    <source>
        <strain evidence="1 2">DSM 14915</strain>
    </source>
</reference>
<evidence type="ECO:0008006" key="3">
    <source>
        <dbReference type="Google" id="ProtNLM"/>
    </source>
</evidence>
<dbReference type="EMBL" id="JACTUZ010000009">
    <property type="protein sequence ID" value="MBC9176200.1"/>
    <property type="molecule type" value="Genomic_DNA"/>
</dbReference>